<reference evidence="1 2" key="1">
    <citation type="submission" date="2017-01" db="EMBL/GenBank/DDBJ databases">
        <title>Genome sequence of Rhodoferax antarcticus ANT.BR, a psychrophilic purple nonsulfur bacterium from an Antarctic microbial mat.</title>
        <authorList>
            <person name="Baker J."/>
            <person name="Riester C."/>
            <person name="Skinner B."/>
            <person name="Newell A."/>
            <person name="Swingley W."/>
            <person name="Madigan M."/>
            <person name="Jung D."/>
            <person name="Asao M."/>
            <person name="Chen M."/>
            <person name="Loughlin P."/>
            <person name="Pan H."/>
            <person name="Lin S."/>
            <person name="Li N."/>
            <person name="Shaw J."/>
            <person name="Prado M."/>
            <person name="Sherman C."/>
            <person name="Li X."/>
            <person name="Tang J."/>
            <person name="Blankenship R."/>
            <person name="Zhao T."/>
            <person name="Touchman J."/>
            <person name="Sattley M."/>
        </authorList>
    </citation>
    <scope>NUCLEOTIDE SEQUENCE [LARGE SCALE GENOMIC DNA]</scope>
    <source>
        <strain evidence="1 2">ANT.BR</strain>
    </source>
</reference>
<sequence length="148" mass="16344">MLADPKGLIGVRPHLTPHLTPLNAVCPRLTDKMAMKIGSKYKFSEVQARHWVQFANDAQLSPAQAKKRLLDIAKRLPDLARSTQAALEAQGNGHPTLGQIATLIDQRCTLTIRRLKATEVFAAAAARVAAMRCCIDAPPTRWHAMPFW</sequence>
<dbReference type="STRING" id="81479.RA876_16975"/>
<accession>A0A1Q8YJR8</accession>
<comment type="caution">
    <text evidence="1">The sequence shown here is derived from an EMBL/GenBank/DDBJ whole genome shotgun (WGS) entry which is preliminary data.</text>
</comment>
<evidence type="ECO:0000313" key="1">
    <source>
        <dbReference type="EMBL" id="OLP08304.1"/>
    </source>
</evidence>
<proteinExistence type="predicted"/>
<evidence type="ECO:0000313" key="2">
    <source>
        <dbReference type="Proteomes" id="UP000185911"/>
    </source>
</evidence>
<name>A0A1Q8YJR8_9BURK</name>
<organism evidence="1 2">
    <name type="scientific">Rhodoferax antarcticus ANT.BR</name>
    <dbReference type="NCBI Taxonomy" id="1111071"/>
    <lineage>
        <taxon>Bacteria</taxon>
        <taxon>Pseudomonadati</taxon>
        <taxon>Pseudomonadota</taxon>
        <taxon>Betaproteobacteria</taxon>
        <taxon>Burkholderiales</taxon>
        <taxon>Comamonadaceae</taxon>
        <taxon>Rhodoferax</taxon>
    </lineage>
</organism>
<dbReference type="AlphaFoldDB" id="A0A1Q8YJR8"/>
<protein>
    <submittedName>
        <fullName evidence="1">Uncharacterized protein</fullName>
    </submittedName>
</protein>
<keyword evidence="2" id="KW-1185">Reference proteome</keyword>
<dbReference type="EMBL" id="MSYM01000005">
    <property type="protein sequence ID" value="OLP08304.1"/>
    <property type="molecule type" value="Genomic_DNA"/>
</dbReference>
<gene>
    <name evidence="1" type="ORF">BLL52_0592</name>
</gene>
<dbReference type="Proteomes" id="UP000185911">
    <property type="component" value="Unassembled WGS sequence"/>
</dbReference>